<gene>
    <name evidence="4" type="ORF">DAVIS_01864</name>
</gene>
<dbReference type="Gene3D" id="1.20.1260.20">
    <property type="entry name" value="PPE superfamily"/>
    <property type="match status" value="1"/>
</dbReference>
<protein>
    <submittedName>
        <fullName evidence="4">Putative PPE family protein PPE29</fullName>
    </submittedName>
</protein>
<reference evidence="4 5" key="1">
    <citation type="journal article" date="2018" name="Sci. Rep.">
        <title>Extensive genomic diversity among Mycobacterium marinum strains revealed by whole genome sequencing.</title>
        <authorList>
            <person name="Das S."/>
            <person name="Pettersson B.M."/>
            <person name="Behra P.R."/>
            <person name="Mallick A."/>
            <person name="Cheramie M."/>
            <person name="Ramesh M."/>
            <person name="Shirreff L."/>
            <person name="DuCote T."/>
            <person name="Dasgupta S."/>
            <person name="Ennis D.G."/>
            <person name="Kirsebom L.A."/>
        </authorList>
    </citation>
    <scope>NUCLEOTIDE SEQUENCE [LARGE SCALE GENOMIC DNA]</scope>
    <source>
        <strain evidence="4 5">Davis1</strain>
    </source>
</reference>
<dbReference type="InterPro" id="IPR000030">
    <property type="entry name" value="PPE_dom"/>
</dbReference>
<evidence type="ECO:0000259" key="2">
    <source>
        <dbReference type="Pfam" id="PF00823"/>
    </source>
</evidence>
<comment type="caution">
    <text evidence="4">The sequence shown here is derived from an EMBL/GenBank/DDBJ whole genome shotgun (WGS) entry which is preliminary data.</text>
</comment>
<organism evidence="4 5">
    <name type="scientific">Mycobacterium marinum</name>
    <dbReference type="NCBI Taxonomy" id="1781"/>
    <lineage>
        <taxon>Bacteria</taxon>
        <taxon>Bacillati</taxon>
        <taxon>Actinomycetota</taxon>
        <taxon>Actinomycetes</taxon>
        <taxon>Mycobacteriales</taxon>
        <taxon>Mycobacteriaceae</taxon>
        <taxon>Mycobacterium</taxon>
        <taxon>Mycobacterium ulcerans group</taxon>
    </lineage>
</organism>
<sequence length="382" mass="38009">MDFSLLPPEVNSARMYTGPGSGSLLAAAASWDALAAELGTTAETCGSILTGLTDLSWRGPASESMAASAAPYVGWLYRTAEQTQQAAIQARTAALAFEQAYAMTVPPPLVAANRAQLLVLIATNFFGQNTSAIAANEAQYAEMWAQDAAAMYGYATTSAAAGMLTPFSSPNQATSPAGLAAQSTAVTQANATAAATDPITQLVSSLTQSLGAIQAIPSILPDDFTILDGVFSAYATVGVTQDIESFCAGVIGAENNLGLIGSSENPAEVTPSDFGLGSLISSTAPASAASGGGLGSAVAASVGRSGSIGQLSVPPSWSAPSARMVSALSPSGLTTIPGTEEAAAAGSPGFPGMVAPPATRASGVLPRYGVRLTVMAHPPAAG</sequence>
<proteinExistence type="inferred from homology"/>
<dbReference type="Proteomes" id="UP000257451">
    <property type="component" value="Unassembled WGS sequence"/>
</dbReference>
<dbReference type="InterPro" id="IPR022171">
    <property type="entry name" value="PPE_C"/>
</dbReference>
<dbReference type="PANTHER" id="PTHR46766:SF1">
    <property type="entry name" value="GLUTAMINE-RICH PROTEIN 2"/>
    <property type="match status" value="1"/>
</dbReference>
<dbReference type="AlphaFoldDB" id="A0A2Z5YBL1"/>
<evidence type="ECO:0000256" key="1">
    <source>
        <dbReference type="ARBA" id="ARBA00010652"/>
    </source>
</evidence>
<dbReference type="EMBL" id="PEDF01000052">
    <property type="protein sequence ID" value="RFZ43118.1"/>
    <property type="molecule type" value="Genomic_DNA"/>
</dbReference>
<evidence type="ECO:0000313" key="5">
    <source>
        <dbReference type="Proteomes" id="UP000257451"/>
    </source>
</evidence>
<comment type="similarity">
    <text evidence="1">Belongs to the mycobacterial PPE family.</text>
</comment>
<dbReference type="OMA" id="SAPYNME"/>
<name>A0A2Z5YBL1_MYCMR</name>
<feature type="domain" description="PPE" evidence="2">
    <location>
        <begin position="2"/>
        <end position="163"/>
    </location>
</feature>
<feature type="domain" description="PPE family C-terminal" evidence="3">
    <location>
        <begin position="299"/>
        <end position="378"/>
    </location>
</feature>
<dbReference type="Pfam" id="PF12484">
    <property type="entry name" value="PPE-SVP"/>
    <property type="match status" value="1"/>
</dbReference>
<evidence type="ECO:0000259" key="3">
    <source>
        <dbReference type="Pfam" id="PF12484"/>
    </source>
</evidence>
<dbReference type="Pfam" id="PF00823">
    <property type="entry name" value="PPE"/>
    <property type="match status" value="1"/>
</dbReference>
<dbReference type="InterPro" id="IPR038332">
    <property type="entry name" value="PPE_sf"/>
</dbReference>
<dbReference type="SUPFAM" id="SSF140459">
    <property type="entry name" value="PE/PPE dimer-like"/>
    <property type="match status" value="1"/>
</dbReference>
<dbReference type="RefSeq" id="WP_012393355.1">
    <property type="nucleotide sequence ID" value="NZ_BQLB01000063.1"/>
</dbReference>
<dbReference type="GeneID" id="34339372"/>
<evidence type="ECO:0000313" key="4">
    <source>
        <dbReference type="EMBL" id="RFZ43118.1"/>
    </source>
</evidence>
<dbReference type="PANTHER" id="PTHR46766">
    <property type="entry name" value="GLUTAMINE-RICH PROTEIN 2"/>
    <property type="match status" value="1"/>
</dbReference>
<dbReference type="GO" id="GO:0052572">
    <property type="term" value="P:response to host immune response"/>
    <property type="evidence" value="ECO:0007669"/>
    <property type="project" value="TreeGrafter"/>
</dbReference>
<dbReference type="FunFam" id="1.20.1260.20:FF:000001">
    <property type="entry name" value="PPE family protein PPE41"/>
    <property type="match status" value="1"/>
</dbReference>
<accession>A0A2Z5YBL1</accession>